<gene>
    <name evidence="9" type="ORF">RFI_00090</name>
</gene>
<dbReference type="EC" id="1.2.1.88" evidence="2"/>
<dbReference type="EMBL" id="ASPP01000088">
    <property type="protein sequence ID" value="ETO36972.1"/>
    <property type="molecule type" value="Genomic_DNA"/>
</dbReference>
<dbReference type="InterPro" id="IPR015590">
    <property type="entry name" value="Aldehyde_DH_dom"/>
</dbReference>
<dbReference type="InterPro" id="IPR029510">
    <property type="entry name" value="Ald_DH_CS_GLU"/>
</dbReference>
<dbReference type="GO" id="GO:0010133">
    <property type="term" value="P:L-proline catabolic process to L-glutamate"/>
    <property type="evidence" value="ECO:0007669"/>
    <property type="project" value="TreeGrafter"/>
</dbReference>
<dbReference type="PANTHER" id="PTHR42862:SF1">
    <property type="entry name" value="DELTA-1-PYRROLINE-5-CARBOXYLATE DEHYDROGENASE 2, ISOFORM A-RELATED"/>
    <property type="match status" value="1"/>
</dbReference>
<feature type="active site" evidence="6">
    <location>
        <position position="47"/>
    </location>
</feature>
<evidence type="ECO:0000313" key="9">
    <source>
        <dbReference type="EMBL" id="ETO36972.1"/>
    </source>
</evidence>
<dbReference type="SUPFAM" id="SSF53720">
    <property type="entry name" value="ALDH-like"/>
    <property type="match status" value="1"/>
</dbReference>
<evidence type="ECO:0000256" key="2">
    <source>
        <dbReference type="ARBA" id="ARBA00012884"/>
    </source>
</evidence>
<name>X6PH09_RETFI</name>
<comment type="similarity">
    <text evidence="7">Belongs to the aldehyde dehydrogenase family.</text>
</comment>
<dbReference type="Pfam" id="PF00171">
    <property type="entry name" value="Aldedh"/>
    <property type="match status" value="1"/>
</dbReference>
<keyword evidence="4" id="KW-0520">NAD</keyword>
<reference evidence="9 10" key="1">
    <citation type="journal article" date="2013" name="Curr. Biol.">
        <title>The Genome of the Foraminiferan Reticulomyxa filosa.</title>
        <authorList>
            <person name="Glockner G."/>
            <person name="Hulsmann N."/>
            <person name="Schleicher M."/>
            <person name="Noegel A.A."/>
            <person name="Eichinger L."/>
            <person name="Gallinger C."/>
            <person name="Pawlowski J."/>
            <person name="Sierra R."/>
            <person name="Euteneuer U."/>
            <person name="Pillet L."/>
            <person name="Moustafa A."/>
            <person name="Platzer M."/>
            <person name="Groth M."/>
            <person name="Szafranski K."/>
            <person name="Schliwa M."/>
        </authorList>
    </citation>
    <scope>NUCLEOTIDE SEQUENCE [LARGE SCALE GENOMIC DNA]</scope>
</reference>
<dbReference type="Gene3D" id="3.40.605.10">
    <property type="entry name" value="Aldehyde Dehydrogenase, Chain A, domain 1"/>
    <property type="match status" value="1"/>
</dbReference>
<evidence type="ECO:0000256" key="4">
    <source>
        <dbReference type="ARBA" id="ARBA00023027"/>
    </source>
</evidence>
<dbReference type="PANTHER" id="PTHR42862">
    <property type="entry name" value="DELTA-1-PYRROLINE-5-CARBOXYLATE DEHYDROGENASE 1, ISOFORM A-RELATED"/>
    <property type="match status" value="1"/>
</dbReference>
<dbReference type="Proteomes" id="UP000023152">
    <property type="component" value="Unassembled WGS sequence"/>
</dbReference>
<feature type="non-terminal residue" evidence="9">
    <location>
        <position position="1"/>
    </location>
</feature>
<dbReference type="Gene3D" id="3.40.309.10">
    <property type="entry name" value="Aldehyde Dehydrogenase, Chain A, domain 2"/>
    <property type="match status" value="1"/>
</dbReference>
<proteinExistence type="inferred from homology"/>
<sequence length="285" mass="31715">IISEHAIKHPDLAGVTFTGSTAVFRQIWETIGSNIGKYKSFPRLVGETGGKNFHLVHASADIDNVVNGTIRGAFEYQGQKCSATSRMKNCWRNQKIKMGQPDDFDVFMTAVIDGNAFRDISAYIEHAKNDKSCNIIVGGACDSSKGYFISPTIIETTDPKSKTMREEIFGPVLTVYVYDDDQFEETIDLLDQTAEYALTGSLYARDRKVIELATRKLRHSAGNFYVNDKSTGAIVAQQPFGGSRASGTNDKAGWGTIFNRFVSMRAIKESYLPTSDWKYPHMKTE</sequence>
<dbReference type="AlphaFoldDB" id="X6PH09"/>
<dbReference type="InterPro" id="IPR050485">
    <property type="entry name" value="Proline_metab_enzyme"/>
</dbReference>
<comment type="catalytic activity">
    <reaction evidence="5">
        <text>L-glutamate 5-semialdehyde + NAD(+) + H2O = L-glutamate + NADH + 2 H(+)</text>
        <dbReference type="Rhea" id="RHEA:30235"/>
        <dbReference type="ChEBI" id="CHEBI:15377"/>
        <dbReference type="ChEBI" id="CHEBI:15378"/>
        <dbReference type="ChEBI" id="CHEBI:29985"/>
        <dbReference type="ChEBI" id="CHEBI:57540"/>
        <dbReference type="ChEBI" id="CHEBI:57945"/>
        <dbReference type="ChEBI" id="CHEBI:58066"/>
        <dbReference type="EC" id="1.2.1.88"/>
    </reaction>
</comment>
<dbReference type="GO" id="GO:0003842">
    <property type="term" value="F:L-glutamate gamma-semialdehyde dehydrogenase activity"/>
    <property type="evidence" value="ECO:0007669"/>
    <property type="project" value="UniProtKB-EC"/>
</dbReference>
<evidence type="ECO:0000313" key="10">
    <source>
        <dbReference type="Proteomes" id="UP000023152"/>
    </source>
</evidence>
<organism evidence="9 10">
    <name type="scientific">Reticulomyxa filosa</name>
    <dbReference type="NCBI Taxonomy" id="46433"/>
    <lineage>
        <taxon>Eukaryota</taxon>
        <taxon>Sar</taxon>
        <taxon>Rhizaria</taxon>
        <taxon>Retaria</taxon>
        <taxon>Foraminifera</taxon>
        <taxon>Monothalamids</taxon>
        <taxon>Reticulomyxidae</taxon>
        <taxon>Reticulomyxa</taxon>
    </lineage>
</organism>
<protein>
    <recommendedName>
        <fullName evidence="2">L-glutamate gamma-semialdehyde dehydrogenase</fullName>
        <ecNumber evidence="2">1.2.1.88</ecNumber>
    </recommendedName>
</protein>
<evidence type="ECO:0000256" key="7">
    <source>
        <dbReference type="RuleBase" id="RU003345"/>
    </source>
</evidence>
<evidence type="ECO:0000256" key="1">
    <source>
        <dbReference type="ARBA" id="ARBA00004786"/>
    </source>
</evidence>
<evidence type="ECO:0000259" key="8">
    <source>
        <dbReference type="Pfam" id="PF00171"/>
    </source>
</evidence>
<dbReference type="PROSITE" id="PS00070">
    <property type="entry name" value="ALDEHYDE_DEHYDR_CYS"/>
    <property type="match status" value="1"/>
</dbReference>
<accession>X6PH09</accession>
<keyword evidence="10" id="KW-1185">Reference proteome</keyword>
<dbReference type="GO" id="GO:0005759">
    <property type="term" value="C:mitochondrial matrix"/>
    <property type="evidence" value="ECO:0007669"/>
    <property type="project" value="TreeGrafter"/>
</dbReference>
<evidence type="ECO:0000256" key="6">
    <source>
        <dbReference type="PROSITE-ProRule" id="PRU10007"/>
    </source>
</evidence>
<evidence type="ECO:0000256" key="5">
    <source>
        <dbReference type="ARBA" id="ARBA00048142"/>
    </source>
</evidence>
<dbReference type="OrthoDB" id="5322683at2759"/>
<dbReference type="FunFam" id="3.40.309.10:FF:000005">
    <property type="entry name" value="1-pyrroline-5-carboxylate dehydrogenase 1"/>
    <property type="match status" value="1"/>
</dbReference>
<evidence type="ECO:0000256" key="3">
    <source>
        <dbReference type="ARBA" id="ARBA00023002"/>
    </source>
</evidence>
<dbReference type="InterPro" id="IPR016161">
    <property type="entry name" value="Ald_DH/histidinol_DH"/>
</dbReference>
<comment type="pathway">
    <text evidence="1">Amino-acid degradation; L-proline degradation into L-glutamate; L-glutamate from L-proline: step 2/2.</text>
</comment>
<dbReference type="InterPro" id="IPR016160">
    <property type="entry name" value="Ald_DH_CS_CYS"/>
</dbReference>
<feature type="domain" description="Aldehyde dehydrogenase" evidence="8">
    <location>
        <begin position="3"/>
        <end position="265"/>
    </location>
</feature>
<keyword evidence="3 7" id="KW-0560">Oxidoreductase</keyword>
<dbReference type="PROSITE" id="PS00687">
    <property type="entry name" value="ALDEHYDE_DEHYDR_GLU"/>
    <property type="match status" value="1"/>
</dbReference>
<dbReference type="InterPro" id="IPR016163">
    <property type="entry name" value="Ald_DH_C"/>
</dbReference>
<dbReference type="InterPro" id="IPR016162">
    <property type="entry name" value="Ald_DH_N"/>
</dbReference>
<comment type="caution">
    <text evidence="9">The sequence shown here is derived from an EMBL/GenBank/DDBJ whole genome shotgun (WGS) entry which is preliminary data.</text>
</comment>